<keyword evidence="3" id="KW-1185">Reference proteome</keyword>
<dbReference type="Proteomes" id="UP001583193">
    <property type="component" value="Unassembled WGS sequence"/>
</dbReference>
<gene>
    <name evidence="2" type="ORF">Plec18167_003224</name>
</gene>
<comment type="caution">
    <text evidence="2">The sequence shown here is derived from an EMBL/GenBank/DDBJ whole genome shotgun (WGS) entry which is preliminary data.</text>
</comment>
<feature type="region of interest" description="Disordered" evidence="1">
    <location>
        <begin position="127"/>
        <end position="147"/>
    </location>
</feature>
<accession>A0ABR3Y016</accession>
<protein>
    <submittedName>
        <fullName evidence="2">Uncharacterized protein</fullName>
    </submittedName>
</protein>
<evidence type="ECO:0000256" key="1">
    <source>
        <dbReference type="SAM" id="MobiDB-lite"/>
    </source>
</evidence>
<sequence>MSSATHFVNHNSRGFLNLECADKVYPFEGIDQFWRIWNTQSNNTQEGYWVLFTNVNEDTFTRQFLNSEDKIIPRSWNSYDNTNQLLLVKMPITSAHERASRCFDWKLVLAANSMGVAEELHNNGAATAIGDGGGKQPDSQYLPSPLGRRKKWPPVVLEVAVSDTPTKLMSDIKWWLHQGDGAVEVVITIRADHEEPKVTLEKWGRGSDGQPQRYSSVTVYRHFDQTKIDNGPLVIEFDKLFGRAPDAPKEKDIILGDKELMSIAEDIWDGQGFCDDDGDDDDDGD</sequence>
<proteinExistence type="predicted"/>
<evidence type="ECO:0000313" key="2">
    <source>
        <dbReference type="EMBL" id="KAL1881626.1"/>
    </source>
</evidence>
<dbReference type="EMBL" id="JAVDPF010000007">
    <property type="protein sequence ID" value="KAL1881626.1"/>
    <property type="molecule type" value="Genomic_DNA"/>
</dbReference>
<organism evidence="2 3">
    <name type="scientific">Paecilomyces lecythidis</name>
    <dbReference type="NCBI Taxonomy" id="3004212"/>
    <lineage>
        <taxon>Eukaryota</taxon>
        <taxon>Fungi</taxon>
        <taxon>Dikarya</taxon>
        <taxon>Ascomycota</taxon>
        <taxon>Pezizomycotina</taxon>
        <taxon>Eurotiomycetes</taxon>
        <taxon>Eurotiomycetidae</taxon>
        <taxon>Eurotiales</taxon>
        <taxon>Thermoascaceae</taxon>
        <taxon>Paecilomyces</taxon>
    </lineage>
</organism>
<name>A0ABR3Y016_9EURO</name>
<reference evidence="2 3" key="1">
    <citation type="journal article" date="2024" name="IMA Fungus">
        <title>IMA Genome - F19 : A genome assembly and annotation guide to empower mycologists, including annotated draft genome sequences of Ceratocystis pirilliformis, Diaporthe australafricana, Fusarium ophioides, Paecilomyces lecythidis, and Sporothrix stenoceras.</title>
        <authorList>
            <person name="Aylward J."/>
            <person name="Wilson A.M."/>
            <person name="Visagie C.M."/>
            <person name="Spraker J."/>
            <person name="Barnes I."/>
            <person name="Buitendag C."/>
            <person name="Ceriani C."/>
            <person name="Del Mar Angel L."/>
            <person name="du Plessis D."/>
            <person name="Fuchs T."/>
            <person name="Gasser K."/>
            <person name="Kramer D."/>
            <person name="Li W."/>
            <person name="Munsamy K."/>
            <person name="Piso A."/>
            <person name="Price J.L."/>
            <person name="Sonnekus B."/>
            <person name="Thomas C."/>
            <person name="van der Nest A."/>
            <person name="van Dijk A."/>
            <person name="van Heerden A."/>
            <person name="van Vuuren N."/>
            <person name="Yilmaz N."/>
            <person name="Duong T.A."/>
            <person name="van der Merwe N.A."/>
            <person name="Wingfield M.J."/>
            <person name="Wingfield B.D."/>
        </authorList>
    </citation>
    <scope>NUCLEOTIDE SEQUENCE [LARGE SCALE GENOMIC DNA]</scope>
    <source>
        <strain evidence="2 3">CMW 18167</strain>
    </source>
</reference>
<evidence type="ECO:0000313" key="3">
    <source>
        <dbReference type="Proteomes" id="UP001583193"/>
    </source>
</evidence>